<name>A0A4Z2IS23_9TELE</name>
<dbReference type="AlphaFoldDB" id="A0A4Z2IS23"/>
<proteinExistence type="predicted"/>
<keyword evidence="2" id="KW-1185">Reference proteome</keyword>
<accession>A0A4Z2IS23</accession>
<dbReference type="EMBL" id="SRLO01000053">
    <property type="protein sequence ID" value="TNN80567.1"/>
    <property type="molecule type" value="Genomic_DNA"/>
</dbReference>
<evidence type="ECO:0000313" key="2">
    <source>
        <dbReference type="Proteomes" id="UP000314294"/>
    </source>
</evidence>
<protein>
    <submittedName>
        <fullName evidence="1">Uncharacterized protein</fullName>
    </submittedName>
</protein>
<gene>
    <name evidence="1" type="ORF">EYF80_009073</name>
</gene>
<evidence type="ECO:0000313" key="1">
    <source>
        <dbReference type="EMBL" id="TNN80567.1"/>
    </source>
</evidence>
<sequence>MKGIQVGMREELDKLYFLSGAPFDAKSTSAETFAPSPSVIKDMKGIQVGMREELDKLYFL</sequence>
<reference evidence="1 2" key="1">
    <citation type="submission" date="2019-03" db="EMBL/GenBank/DDBJ databases">
        <title>First draft genome of Liparis tanakae, snailfish: a comprehensive survey of snailfish specific genes.</title>
        <authorList>
            <person name="Kim W."/>
            <person name="Song I."/>
            <person name="Jeong J.-H."/>
            <person name="Kim D."/>
            <person name="Kim S."/>
            <person name="Ryu S."/>
            <person name="Song J.Y."/>
            <person name="Lee S.K."/>
        </authorList>
    </citation>
    <scope>NUCLEOTIDE SEQUENCE [LARGE SCALE GENOMIC DNA]</scope>
    <source>
        <tissue evidence="1">Muscle</tissue>
    </source>
</reference>
<organism evidence="1 2">
    <name type="scientific">Liparis tanakae</name>
    <name type="common">Tanaka's snailfish</name>
    <dbReference type="NCBI Taxonomy" id="230148"/>
    <lineage>
        <taxon>Eukaryota</taxon>
        <taxon>Metazoa</taxon>
        <taxon>Chordata</taxon>
        <taxon>Craniata</taxon>
        <taxon>Vertebrata</taxon>
        <taxon>Euteleostomi</taxon>
        <taxon>Actinopterygii</taxon>
        <taxon>Neopterygii</taxon>
        <taxon>Teleostei</taxon>
        <taxon>Neoteleostei</taxon>
        <taxon>Acanthomorphata</taxon>
        <taxon>Eupercaria</taxon>
        <taxon>Perciformes</taxon>
        <taxon>Cottioidei</taxon>
        <taxon>Cottales</taxon>
        <taxon>Liparidae</taxon>
        <taxon>Liparis</taxon>
    </lineage>
</organism>
<comment type="caution">
    <text evidence="1">The sequence shown here is derived from an EMBL/GenBank/DDBJ whole genome shotgun (WGS) entry which is preliminary data.</text>
</comment>
<dbReference type="Proteomes" id="UP000314294">
    <property type="component" value="Unassembled WGS sequence"/>
</dbReference>